<dbReference type="SUPFAM" id="SSF51395">
    <property type="entry name" value="FMN-linked oxidoreductases"/>
    <property type="match status" value="1"/>
</dbReference>
<evidence type="ECO:0000313" key="11">
    <source>
        <dbReference type="EMBL" id="KAK9885637.1"/>
    </source>
</evidence>
<evidence type="ECO:0000256" key="7">
    <source>
        <dbReference type="ARBA" id="ARBA00023180"/>
    </source>
</evidence>
<keyword evidence="8" id="KW-0424">Laminin EGF-like domain</keyword>
<dbReference type="PROSITE" id="PS00912">
    <property type="entry name" value="DHODEHASE_2"/>
    <property type="match status" value="1"/>
</dbReference>
<name>A0AAW1UYS6_9CUCU</name>
<reference evidence="11 12" key="1">
    <citation type="submission" date="2023-03" db="EMBL/GenBank/DDBJ databases">
        <title>Genome insight into feeding habits of ladybird beetles.</title>
        <authorList>
            <person name="Li H.-S."/>
            <person name="Huang Y.-H."/>
            <person name="Pang H."/>
        </authorList>
    </citation>
    <scope>NUCLEOTIDE SEQUENCE [LARGE SCALE GENOMIC DNA]</scope>
    <source>
        <strain evidence="11">SYSU_2023b</strain>
        <tissue evidence="11">Whole body</tissue>
    </source>
</reference>
<dbReference type="InterPro" id="IPR056863">
    <property type="entry name" value="LMN_ATRN_NET-like_EGF"/>
</dbReference>
<dbReference type="InterPro" id="IPR013785">
    <property type="entry name" value="Aldolase_TIM"/>
</dbReference>
<keyword evidence="4" id="KW-0677">Repeat</keyword>
<keyword evidence="6" id="KW-1015">Disulfide bond</keyword>
<evidence type="ECO:0000256" key="5">
    <source>
        <dbReference type="ARBA" id="ARBA00023002"/>
    </source>
</evidence>
<evidence type="ECO:0000256" key="6">
    <source>
        <dbReference type="ARBA" id="ARBA00023157"/>
    </source>
</evidence>
<dbReference type="CDD" id="cd00055">
    <property type="entry name" value="EGF_Lam"/>
    <property type="match status" value="1"/>
</dbReference>
<gene>
    <name evidence="11" type="ORF">WA026_012401</name>
</gene>
<dbReference type="PANTHER" id="PTHR10574:SF435">
    <property type="entry name" value="LAMININ SUBUNIT GAMMA-1"/>
    <property type="match status" value="1"/>
</dbReference>
<dbReference type="Pfam" id="PF00055">
    <property type="entry name" value="Laminin_N"/>
    <property type="match status" value="1"/>
</dbReference>
<dbReference type="PANTHER" id="PTHR10574">
    <property type="entry name" value="NETRIN/LAMININ-RELATED"/>
    <property type="match status" value="1"/>
</dbReference>
<evidence type="ECO:0000256" key="9">
    <source>
        <dbReference type="SAM" id="SignalP"/>
    </source>
</evidence>
<dbReference type="SUPFAM" id="SSF57196">
    <property type="entry name" value="EGF/Laminin"/>
    <property type="match status" value="1"/>
</dbReference>
<dbReference type="Pfam" id="PF24973">
    <property type="entry name" value="EGF_LMN_ATRN"/>
    <property type="match status" value="1"/>
</dbReference>
<evidence type="ECO:0000259" key="10">
    <source>
        <dbReference type="PROSITE" id="PS51117"/>
    </source>
</evidence>
<feature type="domain" description="Laminin N-terminal" evidence="10">
    <location>
        <begin position="42"/>
        <end position="277"/>
    </location>
</feature>
<dbReference type="SMART" id="SM00136">
    <property type="entry name" value="LamNT"/>
    <property type="match status" value="1"/>
</dbReference>
<evidence type="ECO:0000256" key="3">
    <source>
        <dbReference type="ARBA" id="ARBA00022729"/>
    </source>
</evidence>
<dbReference type="GO" id="GO:0005737">
    <property type="term" value="C:cytoplasm"/>
    <property type="evidence" value="ECO:0007669"/>
    <property type="project" value="InterPro"/>
</dbReference>
<dbReference type="GO" id="GO:0009887">
    <property type="term" value="P:animal organ morphogenesis"/>
    <property type="evidence" value="ECO:0007669"/>
    <property type="project" value="TreeGrafter"/>
</dbReference>
<dbReference type="GO" id="GO:0009888">
    <property type="term" value="P:tissue development"/>
    <property type="evidence" value="ECO:0007669"/>
    <property type="project" value="TreeGrafter"/>
</dbReference>
<comment type="caution">
    <text evidence="11">The sequence shown here is derived from an EMBL/GenBank/DDBJ whole genome shotgun (WGS) entry which is preliminary data.</text>
</comment>
<sequence length="472" mass="53056">MCSIVPLTIFSFGLFGLSVSQSVDQTPATGWGGIRCYDKFRNPQRCIPEFENAAFNVLIEATNTCGDNGPIEFCRQTDISEVKKSCQLCYPNQHHAKYLTDFHNQDEPTRWQSETMMENIQHPNQVNLTLHLGKAFDITYIRLWFYCPRPESFAIYKRTKEDGPWIPYQYYSASCRDTYGLPDTTRTIRGEETRALCKSEYSDISPLTGGNAAFSTLEGRPSAYNFDASAELQEWVTATDIRITLDRLNTFGEEVFGVEQVLRSYFYAIADVALGARCKCNGHASECISSIGMDGSRRRVCKCEHNTAGPDCNDCLPFYHDAPWKRATAKNAHEYLSYEERKDIAEIINKKECKVDGLIISNTTISRPENLHCKKEALEAGDLSGRPLKEMSTIMIADMYKLLNGIPIIGVGGIDSGEDAYEKIKAGAKVVQIYTSLIYNGPPVVTQIKKDLVKLLEKDGYKNIEEAVGKRS</sequence>
<dbReference type="Gene3D" id="3.20.20.70">
    <property type="entry name" value="Aldolase class I"/>
    <property type="match status" value="1"/>
</dbReference>
<keyword evidence="5" id="KW-0560">Oxidoreductase</keyword>
<dbReference type="Proteomes" id="UP001431783">
    <property type="component" value="Unassembled WGS sequence"/>
</dbReference>
<dbReference type="InterPro" id="IPR005720">
    <property type="entry name" value="Dihydroorotate_DH_cat"/>
</dbReference>
<protein>
    <recommendedName>
        <fullName evidence="10">Laminin N-terminal domain-containing protein</fullName>
    </recommendedName>
</protein>
<organism evidence="11 12">
    <name type="scientific">Henosepilachna vigintioctopunctata</name>
    <dbReference type="NCBI Taxonomy" id="420089"/>
    <lineage>
        <taxon>Eukaryota</taxon>
        <taxon>Metazoa</taxon>
        <taxon>Ecdysozoa</taxon>
        <taxon>Arthropoda</taxon>
        <taxon>Hexapoda</taxon>
        <taxon>Insecta</taxon>
        <taxon>Pterygota</taxon>
        <taxon>Neoptera</taxon>
        <taxon>Endopterygota</taxon>
        <taxon>Coleoptera</taxon>
        <taxon>Polyphaga</taxon>
        <taxon>Cucujiformia</taxon>
        <taxon>Coccinelloidea</taxon>
        <taxon>Coccinellidae</taxon>
        <taxon>Epilachninae</taxon>
        <taxon>Epilachnini</taxon>
        <taxon>Henosepilachna</taxon>
    </lineage>
</organism>
<evidence type="ECO:0000256" key="2">
    <source>
        <dbReference type="ARBA" id="ARBA00004725"/>
    </source>
</evidence>
<dbReference type="FunFam" id="2.60.120.260:FF:000018">
    <property type="entry name" value="Laminin subunit gamma 1"/>
    <property type="match status" value="1"/>
</dbReference>
<accession>A0AAW1UYS6</accession>
<feature type="chain" id="PRO_5043811061" description="Laminin N-terminal domain-containing protein" evidence="9">
    <location>
        <begin position="21"/>
        <end position="472"/>
    </location>
</feature>
<dbReference type="SMART" id="SM00180">
    <property type="entry name" value="EGF_Lam"/>
    <property type="match status" value="1"/>
</dbReference>
<evidence type="ECO:0000256" key="1">
    <source>
        <dbReference type="ARBA" id="ARBA00001917"/>
    </source>
</evidence>
<dbReference type="PROSITE" id="PS51117">
    <property type="entry name" value="LAMININ_NTER"/>
    <property type="match status" value="1"/>
</dbReference>
<dbReference type="InterPro" id="IPR050440">
    <property type="entry name" value="Laminin/Netrin_ECM"/>
</dbReference>
<feature type="signal peptide" evidence="9">
    <location>
        <begin position="1"/>
        <end position="20"/>
    </location>
</feature>
<dbReference type="AlphaFoldDB" id="A0AAW1UYS6"/>
<evidence type="ECO:0000256" key="8">
    <source>
        <dbReference type="ARBA" id="ARBA00023292"/>
    </source>
</evidence>
<keyword evidence="3 9" id="KW-0732">Signal</keyword>
<comment type="cofactor">
    <cofactor evidence="1">
        <name>FMN</name>
        <dbReference type="ChEBI" id="CHEBI:58210"/>
    </cofactor>
</comment>
<dbReference type="GO" id="GO:0007411">
    <property type="term" value="P:axon guidance"/>
    <property type="evidence" value="ECO:0007669"/>
    <property type="project" value="TreeGrafter"/>
</dbReference>
<dbReference type="GO" id="GO:0004152">
    <property type="term" value="F:dihydroorotate dehydrogenase activity"/>
    <property type="evidence" value="ECO:0007669"/>
    <property type="project" value="UniProtKB-ARBA"/>
</dbReference>
<dbReference type="InterPro" id="IPR001295">
    <property type="entry name" value="Dihydroorotate_DH_CS"/>
</dbReference>
<dbReference type="Pfam" id="PF01180">
    <property type="entry name" value="DHO_dh"/>
    <property type="match status" value="1"/>
</dbReference>
<dbReference type="EMBL" id="JARQZJ010000096">
    <property type="protein sequence ID" value="KAK9885637.1"/>
    <property type="molecule type" value="Genomic_DNA"/>
</dbReference>
<evidence type="ECO:0000256" key="4">
    <source>
        <dbReference type="ARBA" id="ARBA00022737"/>
    </source>
</evidence>
<dbReference type="GO" id="GO:0006207">
    <property type="term" value="P:'de novo' pyrimidine nucleobase biosynthetic process"/>
    <property type="evidence" value="ECO:0007669"/>
    <property type="project" value="InterPro"/>
</dbReference>
<evidence type="ECO:0000313" key="12">
    <source>
        <dbReference type="Proteomes" id="UP001431783"/>
    </source>
</evidence>
<keyword evidence="7" id="KW-0325">Glycoprotein</keyword>
<dbReference type="Gene3D" id="2.60.120.260">
    <property type="entry name" value="Galactose-binding domain-like"/>
    <property type="match status" value="1"/>
</dbReference>
<dbReference type="InterPro" id="IPR008211">
    <property type="entry name" value="Laminin_N"/>
</dbReference>
<proteinExistence type="predicted"/>
<comment type="pathway">
    <text evidence="2">Pyrimidine metabolism; UMP biosynthesis via de novo pathway.</text>
</comment>
<keyword evidence="12" id="KW-1185">Reference proteome</keyword>
<dbReference type="GO" id="GO:0005604">
    <property type="term" value="C:basement membrane"/>
    <property type="evidence" value="ECO:0007669"/>
    <property type="project" value="TreeGrafter"/>
</dbReference>
<dbReference type="InterPro" id="IPR002049">
    <property type="entry name" value="LE_dom"/>
</dbReference>